<dbReference type="EMBL" id="JAENHL010000008">
    <property type="protein sequence ID" value="MBK1869470.1"/>
    <property type="molecule type" value="Genomic_DNA"/>
</dbReference>
<sequence length="169" mass="19033">MNFRTDLTAELPYLRRFARALTGDPALADDLVQDCVERALVKSHLYDPTRPLRAWLYTVLRNIHVSGLRRERRAGIVKTVDDLSDPEVMLKPTQEGETLLLQVASALDRLPDQQREVMILVALEDMSYRDVAEITGVPVGTVMSRLSRARGALRELIGEGAKPSLRRVK</sequence>
<proteinExistence type="predicted"/>
<evidence type="ECO:0000313" key="2">
    <source>
        <dbReference type="Proteomes" id="UP000616151"/>
    </source>
</evidence>
<name>A0ACC5RAH7_9HYPH</name>
<dbReference type="Proteomes" id="UP000616151">
    <property type="component" value="Unassembled WGS sequence"/>
</dbReference>
<comment type="caution">
    <text evidence="1">The sequence shown here is derived from an EMBL/GenBank/DDBJ whole genome shotgun (WGS) entry which is preliminary data.</text>
</comment>
<gene>
    <name evidence="1" type="ORF">JHL16_24125</name>
</gene>
<evidence type="ECO:0000313" key="1">
    <source>
        <dbReference type="EMBL" id="MBK1869470.1"/>
    </source>
</evidence>
<accession>A0ACC5RAH7</accession>
<organism evidence="1 2">
    <name type="scientific">Taklimakanibacter albus</name>
    <dbReference type="NCBI Taxonomy" id="2800327"/>
    <lineage>
        <taxon>Bacteria</taxon>
        <taxon>Pseudomonadati</taxon>
        <taxon>Pseudomonadota</taxon>
        <taxon>Alphaproteobacteria</taxon>
        <taxon>Hyphomicrobiales</taxon>
        <taxon>Aestuariivirgaceae</taxon>
        <taxon>Taklimakanibacter</taxon>
    </lineage>
</organism>
<protein>
    <submittedName>
        <fullName evidence="1">Sigma-70 family RNA polymerase sigma factor</fullName>
    </submittedName>
</protein>
<reference evidence="1" key="1">
    <citation type="submission" date="2021-01" db="EMBL/GenBank/DDBJ databases">
        <authorList>
            <person name="Sun Q."/>
        </authorList>
    </citation>
    <scope>NUCLEOTIDE SEQUENCE</scope>
    <source>
        <strain evidence="1">YIM B02566</strain>
    </source>
</reference>
<keyword evidence="2" id="KW-1185">Reference proteome</keyword>